<proteinExistence type="predicted"/>
<sequence length="207" mass="23292">MLLTHRSENKCGTTQVETGVEFTLGETLRVIPWHDSALERFGFTADSDYAELFWLPTLGPSALWLLRRVNRLLEVSPSGITLDTELLGTMLGLRFTKPKDSLVERTVKRCIYFSVAKATESQTLAFRTALGPISTRQLQRLPSELQSLHLKYSNNNVRVHTLREELHARRMAATLAQAGVSKEEIPAELEKLKFESTVARRATNGIP</sequence>
<gene>
    <name evidence="1" type="ORF">SAMN02745225_01211</name>
</gene>
<reference evidence="2" key="1">
    <citation type="submission" date="2016-11" db="EMBL/GenBank/DDBJ databases">
        <authorList>
            <person name="Varghese N."/>
            <person name="Submissions S."/>
        </authorList>
    </citation>
    <scope>NUCLEOTIDE SEQUENCE [LARGE SCALE GENOMIC DNA]</scope>
    <source>
        <strain evidence="2">DSM 19514</strain>
    </source>
</reference>
<name>A0A1M4V6R5_9ACTN</name>
<dbReference type="AlphaFoldDB" id="A0A1M4V6R5"/>
<evidence type="ECO:0000313" key="2">
    <source>
        <dbReference type="Proteomes" id="UP000184295"/>
    </source>
</evidence>
<accession>A0A1M4V6R5</accession>
<dbReference type="Proteomes" id="UP000184295">
    <property type="component" value="Unassembled WGS sequence"/>
</dbReference>
<organism evidence="1 2">
    <name type="scientific">Ferrithrix thermotolerans DSM 19514</name>
    <dbReference type="NCBI Taxonomy" id="1121881"/>
    <lineage>
        <taxon>Bacteria</taxon>
        <taxon>Bacillati</taxon>
        <taxon>Actinomycetota</taxon>
        <taxon>Acidimicrobiia</taxon>
        <taxon>Acidimicrobiales</taxon>
        <taxon>Acidimicrobiaceae</taxon>
        <taxon>Ferrithrix</taxon>
    </lineage>
</organism>
<dbReference type="STRING" id="1121881.SAMN02745225_01211"/>
<keyword evidence="2" id="KW-1185">Reference proteome</keyword>
<protein>
    <submittedName>
        <fullName evidence="1">Uncharacterized protein</fullName>
    </submittedName>
</protein>
<evidence type="ECO:0000313" key="1">
    <source>
        <dbReference type="EMBL" id="SHE64654.1"/>
    </source>
</evidence>
<dbReference type="EMBL" id="FQUL01000014">
    <property type="protein sequence ID" value="SHE64654.1"/>
    <property type="molecule type" value="Genomic_DNA"/>
</dbReference>